<feature type="region of interest" description="Disordered" evidence="1">
    <location>
        <begin position="1"/>
        <end position="72"/>
    </location>
</feature>
<dbReference type="EMBL" id="WIGN01000153">
    <property type="protein sequence ID" value="KAF6806690.1"/>
    <property type="molecule type" value="Genomic_DNA"/>
</dbReference>
<sequence>MAESGFVAGILQRRAEPTSGGDPRAHTTPELDQEARQVGRGTRSNVTSPSRNGLREPDLRNPERLAGTLRTF</sequence>
<feature type="compositionally biased region" description="Basic and acidic residues" evidence="1">
    <location>
        <begin position="23"/>
        <end position="37"/>
    </location>
</feature>
<evidence type="ECO:0000256" key="1">
    <source>
        <dbReference type="SAM" id="MobiDB-lite"/>
    </source>
</evidence>
<name>A0A8H6MSL6_9PEZI</name>
<keyword evidence="3" id="KW-1185">Reference proteome</keyword>
<evidence type="ECO:0000313" key="3">
    <source>
        <dbReference type="Proteomes" id="UP000652219"/>
    </source>
</evidence>
<proteinExistence type="predicted"/>
<reference evidence="2 3" key="1">
    <citation type="journal article" date="2020" name="Phytopathology">
        <title>Genome Sequence Resources of Colletotrichum truncatum, C. plurivorum, C. musicola, and C. sojae: Four Species Pathogenic to Soybean (Glycine max).</title>
        <authorList>
            <person name="Rogerio F."/>
            <person name="Boufleur T.R."/>
            <person name="Ciampi-Guillardi M."/>
            <person name="Sukno S.A."/>
            <person name="Thon M.R."/>
            <person name="Massola Junior N.S."/>
            <person name="Baroncelli R."/>
        </authorList>
    </citation>
    <scope>NUCLEOTIDE SEQUENCE [LARGE SCALE GENOMIC DNA]</scope>
    <source>
        <strain evidence="2 3">LFN0009</strain>
    </source>
</reference>
<comment type="caution">
    <text evidence="2">The sequence shown here is derived from an EMBL/GenBank/DDBJ whole genome shotgun (WGS) entry which is preliminary data.</text>
</comment>
<accession>A0A8H6MSL6</accession>
<feature type="compositionally biased region" description="Basic and acidic residues" evidence="1">
    <location>
        <begin position="53"/>
        <end position="63"/>
    </location>
</feature>
<dbReference type="Proteomes" id="UP000652219">
    <property type="component" value="Unassembled WGS sequence"/>
</dbReference>
<dbReference type="AlphaFoldDB" id="A0A8H6MSL6"/>
<feature type="compositionally biased region" description="Polar residues" evidence="1">
    <location>
        <begin position="42"/>
        <end position="51"/>
    </location>
</feature>
<organism evidence="2 3">
    <name type="scientific">Colletotrichum sojae</name>
    <dbReference type="NCBI Taxonomy" id="2175907"/>
    <lineage>
        <taxon>Eukaryota</taxon>
        <taxon>Fungi</taxon>
        <taxon>Dikarya</taxon>
        <taxon>Ascomycota</taxon>
        <taxon>Pezizomycotina</taxon>
        <taxon>Sordariomycetes</taxon>
        <taxon>Hypocreomycetidae</taxon>
        <taxon>Glomerellales</taxon>
        <taxon>Glomerellaceae</taxon>
        <taxon>Colletotrichum</taxon>
        <taxon>Colletotrichum orchidearum species complex</taxon>
    </lineage>
</organism>
<gene>
    <name evidence="2" type="ORF">CSOJ01_08674</name>
</gene>
<protein>
    <submittedName>
        <fullName evidence="2">Uncharacterized protein</fullName>
    </submittedName>
</protein>
<evidence type="ECO:0000313" key="2">
    <source>
        <dbReference type="EMBL" id="KAF6806690.1"/>
    </source>
</evidence>